<dbReference type="GO" id="GO:0005525">
    <property type="term" value="F:GTP binding"/>
    <property type="evidence" value="ECO:0007669"/>
    <property type="project" value="InterPro"/>
</dbReference>
<dbReference type="PANTHER" id="PTHR23408">
    <property type="entry name" value="METHYLMALONYL-COA MUTASE"/>
    <property type="match status" value="1"/>
</dbReference>
<dbReference type="InterPro" id="IPR027417">
    <property type="entry name" value="P-loop_NTPase"/>
</dbReference>
<reference evidence="2" key="1">
    <citation type="submission" date="2019-05" db="EMBL/GenBank/DDBJ databases">
        <title>Annotation for the trematode Fasciolopsis buski.</title>
        <authorList>
            <person name="Choi Y.-J."/>
        </authorList>
    </citation>
    <scope>NUCLEOTIDE SEQUENCE</scope>
    <source>
        <strain evidence="2">HT</strain>
        <tissue evidence="2">Whole worm</tissue>
    </source>
</reference>
<dbReference type="InterPro" id="IPR005129">
    <property type="entry name" value="GTPase_ArgK"/>
</dbReference>
<sequence length="210" mass="23756">MPVIDTFLLVCFLYSVDVTPYFLAKLIGIALFLLTIGVGQSEFAVADMVDMFVLIISPAAGDELQGIKRGIVEVADVVAINKADGDLLPAAHRIAREYTSALKYQRKRRNNWVPPVMLVSSYNGTGIAEFWNMVSEFKSGQMESSDFQRNRRKQLKIWMRNYVREGIWDLFTHHQLICDKLPEMEQQVIAGEVAPGTAAEMLIELFKKHT</sequence>
<evidence type="ECO:0000313" key="3">
    <source>
        <dbReference type="Proteomes" id="UP000728185"/>
    </source>
</evidence>
<evidence type="ECO:0000313" key="2">
    <source>
        <dbReference type="EMBL" id="KAA0193310.1"/>
    </source>
</evidence>
<gene>
    <name evidence="2" type="ORF">FBUS_05393</name>
</gene>
<dbReference type="EMBL" id="LUCM01005119">
    <property type="protein sequence ID" value="KAA0193310.1"/>
    <property type="molecule type" value="Genomic_DNA"/>
</dbReference>
<name>A0A8E0RUQ5_9TREM</name>
<dbReference type="GO" id="GO:0003924">
    <property type="term" value="F:GTPase activity"/>
    <property type="evidence" value="ECO:0007669"/>
    <property type="project" value="InterPro"/>
</dbReference>
<protein>
    <submittedName>
        <fullName evidence="2">Mitochondrial methylmalonic aciduria type A protein</fullName>
    </submittedName>
</protein>
<organism evidence="2 3">
    <name type="scientific">Fasciolopsis buskii</name>
    <dbReference type="NCBI Taxonomy" id="27845"/>
    <lineage>
        <taxon>Eukaryota</taxon>
        <taxon>Metazoa</taxon>
        <taxon>Spiralia</taxon>
        <taxon>Lophotrochozoa</taxon>
        <taxon>Platyhelminthes</taxon>
        <taxon>Trematoda</taxon>
        <taxon>Digenea</taxon>
        <taxon>Plagiorchiida</taxon>
        <taxon>Echinostomata</taxon>
        <taxon>Echinostomatoidea</taxon>
        <taxon>Fasciolidae</taxon>
        <taxon>Fasciolopsis</taxon>
    </lineage>
</organism>
<dbReference type="PANTHER" id="PTHR23408:SF3">
    <property type="entry name" value="METHYLMALONIC ACIDURIA TYPE A PROTEIN, MITOCHONDRIAL"/>
    <property type="match status" value="1"/>
</dbReference>
<dbReference type="SUPFAM" id="SSF52540">
    <property type="entry name" value="P-loop containing nucleoside triphosphate hydrolases"/>
    <property type="match status" value="1"/>
</dbReference>
<dbReference type="Gene3D" id="1.10.287.130">
    <property type="match status" value="1"/>
</dbReference>
<comment type="similarity">
    <text evidence="1">Belongs to the SIMIBI class G3E GTPase family. ArgK/MeaB subfamily.</text>
</comment>
<dbReference type="Proteomes" id="UP000728185">
    <property type="component" value="Unassembled WGS sequence"/>
</dbReference>
<accession>A0A8E0RUQ5</accession>
<dbReference type="AlphaFoldDB" id="A0A8E0RUQ5"/>
<evidence type="ECO:0000256" key="1">
    <source>
        <dbReference type="ARBA" id="ARBA00009625"/>
    </source>
</evidence>
<dbReference type="GO" id="GO:0005737">
    <property type="term" value="C:cytoplasm"/>
    <property type="evidence" value="ECO:0007669"/>
    <property type="project" value="TreeGrafter"/>
</dbReference>
<comment type="caution">
    <text evidence="2">The sequence shown here is derived from an EMBL/GenBank/DDBJ whole genome shotgun (WGS) entry which is preliminary data.</text>
</comment>
<proteinExistence type="inferred from homology"/>
<keyword evidence="3" id="KW-1185">Reference proteome</keyword>
<dbReference type="OrthoDB" id="1476984at2759"/>
<dbReference type="Pfam" id="PF03308">
    <property type="entry name" value="MeaB"/>
    <property type="match status" value="1"/>
</dbReference>
<dbReference type="Gene3D" id="3.40.50.300">
    <property type="entry name" value="P-loop containing nucleotide triphosphate hydrolases"/>
    <property type="match status" value="1"/>
</dbReference>